<sequence length="82" mass="9411">MYHYGHHQCNQESGVQQAQKDDEASSKSRVRRNRPDCHAECKRSIYGRIFDSVFSSSYAEEGFFAFEAMMYACVRGIIECCG</sequence>
<dbReference type="AlphaFoldDB" id="A0A0D0BVP0"/>
<evidence type="ECO:0000313" key="3">
    <source>
        <dbReference type="Proteomes" id="UP000054485"/>
    </source>
</evidence>
<dbReference type="Proteomes" id="UP000054485">
    <property type="component" value="Unassembled WGS sequence"/>
</dbReference>
<organism evidence="2 3">
    <name type="scientific">Suillus luteus UH-Slu-Lm8-n1</name>
    <dbReference type="NCBI Taxonomy" id="930992"/>
    <lineage>
        <taxon>Eukaryota</taxon>
        <taxon>Fungi</taxon>
        <taxon>Dikarya</taxon>
        <taxon>Basidiomycota</taxon>
        <taxon>Agaricomycotina</taxon>
        <taxon>Agaricomycetes</taxon>
        <taxon>Agaricomycetidae</taxon>
        <taxon>Boletales</taxon>
        <taxon>Suillineae</taxon>
        <taxon>Suillaceae</taxon>
        <taxon>Suillus</taxon>
    </lineage>
</organism>
<keyword evidence="3" id="KW-1185">Reference proteome</keyword>
<protein>
    <submittedName>
        <fullName evidence="2">Uncharacterized protein</fullName>
    </submittedName>
</protein>
<dbReference type="HOGENOM" id="CLU_2559815_0_0_1"/>
<gene>
    <name evidence="2" type="ORF">CY34DRAFT_797073</name>
</gene>
<proteinExistence type="predicted"/>
<accession>A0A0D0BVP0</accession>
<evidence type="ECO:0000313" key="2">
    <source>
        <dbReference type="EMBL" id="KIK49622.1"/>
    </source>
</evidence>
<dbReference type="InParanoid" id="A0A0D0BVP0"/>
<name>A0A0D0BVP0_9AGAM</name>
<reference evidence="3" key="2">
    <citation type="submission" date="2015-01" db="EMBL/GenBank/DDBJ databases">
        <title>Evolutionary Origins and Diversification of the Mycorrhizal Mutualists.</title>
        <authorList>
            <consortium name="DOE Joint Genome Institute"/>
            <consortium name="Mycorrhizal Genomics Consortium"/>
            <person name="Kohler A."/>
            <person name="Kuo A."/>
            <person name="Nagy L.G."/>
            <person name="Floudas D."/>
            <person name="Copeland A."/>
            <person name="Barry K.W."/>
            <person name="Cichocki N."/>
            <person name="Veneault-Fourrey C."/>
            <person name="LaButti K."/>
            <person name="Lindquist E.A."/>
            <person name="Lipzen A."/>
            <person name="Lundell T."/>
            <person name="Morin E."/>
            <person name="Murat C."/>
            <person name="Riley R."/>
            <person name="Ohm R."/>
            <person name="Sun H."/>
            <person name="Tunlid A."/>
            <person name="Henrissat B."/>
            <person name="Grigoriev I.V."/>
            <person name="Hibbett D.S."/>
            <person name="Martin F."/>
        </authorList>
    </citation>
    <scope>NUCLEOTIDE SEQUENCE [LARGE SCALE GENOMIC DNA]</scope>
    <source>
        <strain evidence="3">UH-Slu-Lm8-n1</strain>
    </source>
</reference>
<evidence type="ECO:0000256" key="1">
    <source>
        <dbReference type="SAM" id="MobiDB-lite"/>
    </source>
</evidence>
<feature type="region of interest" description="Disordered" evidence="1">
    <location>
        <begin position="1"/>
        <end position="35"/>
    </location>
</feature>
<dbReference type="EMBL" id="KN835132">
    <property type="protein sequence ID" value="KIK49622.1"/>
    <property type="molecule type" value="Genomic_DNA"/>
</dbReference>
<feature type="compositionally biased region" description="Polar residues" evidence="1">
    <location>
        <begin position="8"/>
        <end position="18"/>
    </location>
</feature>
<reference evidence="2 3" key="1">
    <citation type="submission" date="2014-04" db="EMBL/GenBank/DDBJ databases">
        <authorList>
            <consortium name="DOE Joint Genome Institute"/>
            <person name="Kuo A."/>
            <person name="Ruytinx J."/>
            <person name="Rineau F."/>
            <person name="Colpaert J."/>
            <person name="Kohler A."/>
            <person name="Nagy L.G."/>
            <person name="Floudas D."/>
            <person name="Copeland A."/>
            <person name="Barry K.W."/>
            <person name="Cichocki N."/>
            <person name="Veneault-Fourrey C."/>
            <person name="LaButti K."/>
            <person name="Lindquist E.A."/>
            <person name="Lipzen A."/>
            <person name="Lundell T."/>
            <person name="Morin E."/>
            <person name="Murat C."/>
            <person name="Sun H."/>
            <person name="Tunlid A."/>
            <person name="Henrissat B."/>
            <person name="Grigoriev I.V."/>
            <person name="Hibbett D.S."/>
            <person name="Martin F."/>
            <person name="Nordberg H.P."/>
            <person name="Cantor M.N."/>
            <person name="Hua S.X."/>
        </authorList>
    </citation>
    <scope>NUCLEOTIDE SEQUENCE [LARGE SCALE GENOMIC DNA]</scope>
    <source>
        <strain evidence="2 3">UH-Slu-Lm8-n1</strain>
    </source>
</reference>